<evidence type="ECO:0000259" key="4">
    <source>
        <dbReference type="Pfam" id="PF02834"/>
    </source>
</evidence>
<feature type="region of interest" description="Disordered" evidence="3">
    <location>
        <begin position="249"/>
        <end position="275"/>
    </location>
</feature>
<dbReference type="EC" id="3.1.4.58" evidence="2"/>
<evidence type="ECO:0000313" key="7">
    <source>
        <dbReference type="Proteomes" id="UP000539473"/>
    </source>
</evidence>
<evidence type="ECO:0000256" key="2">
    <source>
        <dbReference type="HAMAP-Rule" id="MF_01940"/>
    </source>
</evidence>
<dbReference type="AlphaFoldDB" id="A0A7W8KFJ2"/>
<proteinExistence type="inferred from homology"/>
<dbReference type="EMBL" id="BNAJ01000003">
    <property type="protein sequence ID" value="GHF40948.1"/>
    <property type="molecule type" value="Genomic_DNA"/>
</dbReference>
<keyword evidence="1 2" id="KW-0378">Hydrolase</keyword>
<feature type="compositionally biased region" description="Basic and acidic residues" evidence="3">
    <location>
        <begin position="61"/>
        <end position="75"/>
    </location>
</feature>
<feature type="domain" description="Phosphoesterase HXTX" evidence="4">
    <location>
        <begin position="86"/>
        <end position="165"/>
    </location>
</feature>
<comment type="caution">
    <text evidence="6">The sequence shown here is derived from an EMBL/GenBank/DDBJ whole genome shotgun (WGS) entry which is preliminary data.</text>
</comment>
<evidence type="ECO:0000256" key="3">
    <source>
        <dbReference type="SAM" id="MobiDB-lite"/>
    </source>
</evidence>
<dbReference type="SUPFAM" id="SSF55144">
    <property type="entry name" value="LigT-like"/>
    <property type="match status" value="1"/>
</dbReference>
<keyword evidence="8" id="KW-1185">Reference proteome</keyword>
<keyword evidence="6" id="KW-0436">Ligase</keyword>
<dbReference type="Proteomes" id="UP000619376">
    <property type="component" value="Unassembled WGS sequence"/>
</dbReference>
<dbReference type="NCBIfam" id="TIGR02258">
    <property type="entry name" value="2_5_ligase"/>
    <property type="match status" value="1"/>
</dbReference>
<dbReference type="InterPro" id="IPR004175">
    <property type="entry name" value="RNA_CPDase"/>
</dbReference>
<dbReference type="GO" id="GO:0004113">
    <property type="term" value="F:2',3'-cyclic-nucleotide 3'-phosphodiesterase activity"/>
    <property type="evidence" value="ECO:0007669"/>
    <property type="project" value="InterPro"/>
</dbReference>
<evidence type="ECO:0000313" key="5">
    <source>
        <dbReference type="EMBL" id="GHF40948.1"/>
    </source>
</evidence>
<dbReference type="Gene3D" id="3.90.1140.10">
    <property type="entry name" value="Cyclic phosphodiesterase"/>
    <property type="match status" value="1"/>
</dbReference>
<evidence type="ECO:0000256" key="1">
    <source>
        <dbReference type="ARBA" id="ARBA00022801"/>
    </source>
</evidence>
<dbReference type="InterPro" id="IPR009097">
    <property type="entry name" value="Cyclic_Pdiesterase"/>
</dbReference>
<dbReference type="PANTHER" id="PTHR35561:SF1">
    <property type="entry name" value="RNA 2',3'-CYCLIC PHOSPHODIESTERASE"/>
    <property type="match status" value="1"/>
</dbReference>
<reference evidence="5" key="4">
    <citation type="submission" date="2024-05" db="EMBL/GenBank/DDBJ databases">
        <authorList>
            <person name="Sun Q."/>
            <person name="Zhou Y."/>
        </authorList>
    </citation>
    <scope>NUCLEOTIDE SEQUENCE</scope>
    <source>
        <strain evidence="5">CGMCC 1.18437</strain>
    </source>
</reference>
<sequence>MKVKVKKAGGQEKRAAGHPAPPVDAEAQAVLARLAEPPLRPAPRDPAAPKRAAPGKPQQVRRGERRSGPVDDGHTPDTYRLFYALKVPRDVAGTLAQAQRHLKGNWRAVRPDQLHVTLAYLPAVPPQRVPELRALGQALAPQFGTLDVRLRGTGYFPNEGSPRVWFVKAEAEGLTELAEALRAGIRDLGLPVEDLPFRAHVTLARKKGPAPRVPPLIFGAAWHAGSFTLQRSLLQKTGPIYEQAGAFHLRDHPATPPPASEPAPHESPRAPQEPT</sequence>
<evidence type="ECO:0000313" key="8">
    <source>
        <dbReference type="Proteomes" id="UP000619376"/>
    </source>
</evidence>
<feature type="short sequence motif" description="HXTX 2" evidence="2">
    <location>
        <begin position="200"/>
        <end position="203"/>
    </location>
</feature>
<name>A0A7W8KFJ2_9DEIO</name>
<reference evidence="5" key="1">
    <citation type="journal article" date="2014" name="Int. J. Syst. Evol. Microbiol.">
        <title>Complete genome of a new Firmicutes species belonging to the dominant human colonic microbiota ('Ruminococcus bicirculans') reveals two chromosomes and a selective capacity to utilize plant glucans.</title>
        <authorList>
            <consortium name="NISC Comparative Sequencing Program"/>
            <person name="Wegmann U."/>
            <person name="Louis P."/>
            <person name="Goesmann A."/>
            <person name="Henrissat B."/>
            <person name="Duncan S.H."/>
            <person name="Flint H.J."/>
        </authorList>
    </citation>
    <scope>NUCLEOTIDE SEQUENCE</scope>
    <source>
        <strain evidence="5">CGMCC 1.18437</strain>
    </source>
</reference>
<comment type="catalytic activity">
    <reaction evidence="2">
        <text>a 3'-end 2',3'-cyclophospho-ribonucleotide-RNA + H2O = a 3'-end 2'-phospho-ribonucleotide-RNA + H(+)</text>
        <dbReference type="Rhea" id="RHEA:11828"/>
        <dbReference type="Rhea" id="RHEA-COMP:10464"/>
        <dbReference type="Rhea" id="RHEA-COMP:17353"/>
        <dbReference type="ChEBI" id="CHEBI:15377"/>
        <dbReference type="ChEBI" id="CHEBI:15378"/>
        <dbReference type="ChEBI" id="CHEBI:83064"/>
        <dbReference type="ChEBI" id="CHEBI:173113"/>
        <dbReference type="EC" id="3.1.4.58"/>
    </reaction>
</comment>
<dbReference type="Pfam" id="PF02834">
    <property type="entry name" value="LigT_PEase"/>
    <property type="match status" value="2"/>
</dbReference>
<dbReference type="PANTHER" id="PTHR35561">
    <property type="entry name" value="RNA 2',3'-CYCLIC PHOSPHODIESTERASE"/>
    <property type="match status" value="1"/>
</dbReference>
<dbReference type="InterPro" id="IPR014051">
    <property type="entry name" value="Phosphoesterase_HXTX"/>
</dbReference>
<organism evidence="6 7">
    <name type="scientific">Deinococcus metalli</name>
    <dbReference type="NCBI Taxonomy" id="1141878"/>
    <lineage>
        <taxon>Bacteria</taxon>
        <taxon>Thermotogati</taxon>
        <taxon>Deinococcota</taxon>
        <taxon>Deinococci</taxon>
        <taxon>Deinococcales</taxon>
        <taxon>Deinococcaceae</taxon>
        <taxon>Deinococcus</taxon>
    </lineage>
</organism>
<comment type="similarity">
    <text evidence="2">Belongs to the 2H phosphoesterase superfamily. ThpR family.</text>
</comment>
<dbReference type="EMBL" id="JACHFK010000003">
    <property type="protein sequence ID" value="MBB5376081.1"/>
    <property type="molecule type" value="Genomic_DNA"/>
</dbReference>
<reference evidence="8" key="2">
    <citation type="journal article" date="2019" name="Int. J. Syst. Evol. Microbiol.">
        <title>The Global Catalogue of Microorganisms (GCM) 10K type strain sequencing project: providing services to taxonomists for standard genome sequencing and annotation.</title>
        <authorList>
            <consortium name="The Broad Institute Genomics Platform"/>
            <consortium name="The Broad Institute Genome Sequencing Center for Infectious Disease"/>
            <person name="Wu L."/>
            <person name="Ma J."/>
        </authorList>
    </citation>
    <scope>NUCLEOTIDE SEQUENCE [LARGE SCALE GENOMIC DNA]</scope>
    <source>
        <strain evidence="8">CGMCC 1.18437</strain>
    </source>
</reference>
<feature type="active site" description="Proton donor" evidence="2">
    <location>
        <position position="115"/>
    </location>
</feature>
<reference evidence="6 7" key="3">
    <citation type="submission" date="2020-08" db="EMBL/GenBank/DDBJ databases">
        <title>Genomic Encyclopedia of Type Strains, Phase IV (KMG-IV): sequencing the most valuable type-strain genomes for metagenomic binning, comparative biology and taxonomic classification.</title>
        <authorList>
            <person name="Goeker M."/>
        </authorList>
    </citation>
    <scope>NUCLEOTIDE SEQUENCE [LARGE SCALE GENOMIC DNA]</scope>
    <source>
        <strain evidence="6 7">DSM 27521</strain>
    </source>
</reference>
<feature type="domain" description="Phosphoesterase HXTX" evidence="4">
    <location>
        <begin position="170"/>
        <end position="241"/>
    </location>
</feature>
<gene>
    <name evidence="5" type="ORF">GCM10017781_17020</name>
    <name evidence="6" type="ORF">HNQ07_001538</name>
</gene>
<evidence type="ECO:0000313" key="6">
    <source>
        <dbReference type="EMBL" id="MBB5376081.1"/>
    </source>
</evidence>
<feature type="active site" description="Proton acceptor" evidence="2">
    <location>
        <position position="200"/>
    </location>
</feature>
<protein>
    <recommendedName>
        <fullName evidence="2">RNA 2',3'-cyclic phosphodiesterase</fullName>
        <shortName evidence="2">RNA 2',3'-CPDase</shortName>
        <ecNumber evidence="2">3.1.4.58</ecNumber>
    </recommendedName>
</protein>
<dbReference type="Proteomes" id="UP000539473">
    <property type="component" value="Unassembled WGS sequence"/>
</dbReference>
<feature type="short sequence motif" description="HXTX 1" evidence="2">
    <location>
        <begin position="115"/>
        <end position="118"/>
    </location>
</feature>
<comment type="function">
    <text evidence="2">Hydrolyzes RNA 2',3'-cyclic phosphodiester to an RNA 2'-phosphomonoester.</text>
</comment>
<dbReference type="RefSeq" id="WP_184110357.1">
    <property type="nucleotide sequence ID" value="NZ_BNAJ01000003.1"/>
</dbReference>
<feature type="region of interest" description="Disordered" evidence="3">
    <location>
        <begin position="1"/>
        <end position="75"/>
    </location>
</feature>
<dbReference type="GO" id="GO:0016874">
    <property type="term" value="F:ligase activity"/>
    <property type="evidence" value="ECO:0007669"/>
    <property type="project" value="UniProtKB-KW"/>
</dbReference>
<accession>A0A7W8KFJ2</accession>
<dbReference type="GO" id="GO:0008664">
    <property type="term" value="F:RNA 2',3'-cyclic 3'-phosphodiesterase activity"/>
    <property type="evidence" value="ECO:0007669"/>
    <property type="project" value="UniProtKB-EC"/>
</dbReference>
<dbReference type="HAMAP" id="MF_01940">
    <property type="entry name" value="RNA_CPDase"/>
    <property type="match status" value="1"/>
</dbReference>